<name>M4MB70_9EUKA</name>
<accession>M4MB70</accession>
<feature type="non-terminal residue" evidence="2">
    <location>
        <position position="106"/>
    </location>
</feature>
<proteinExistence type="evidence at transcript level"/>
<feature type="region of interest" description="Disordered" evidence="1">
    <location>
        <begin position="41"/>
        <end position="85"/>
    </location>
</feature>
<sequence>VVGHTSKAVGHTRRWLRNVFDEPVGTLPVCDVAGGEISKPYVPPQQECVRPEPATASGSEATEGGSKNADAAMEGGSKNADDSSASAVSNTLFGLVSAMIAIAYTF</sequence>
<reference evidence="2" key="1">
    <citation type="journal article" date="2012" name="Proc. Natl. Acad. Sci. U.S.A.">
        <title>Influence of cobalamin scarcity on diatom molecular physiology and identification of a cobalamin acquisition protein.</title>
        <authorList>
            <person name="Bertrand E.M."/>
            <person name="Allen A.E."/>
            <person name="Dupont C.L."/>
            <person name="Norden-Krichmar T.M."/>
            <person name="Bai J."/>
            <person name="Valas R.E."/>
            <person name="Saito M.A."/>
        </authorList>
    </citation>
    <scope>NUCLEOTIDE SEQUENCE</scope>
</reference>
<dbReference type="AlphaFoldDB" id="M4MB70"/>
<gene>
    <name evidence="2" type="primary">CBA1</name>
</gene>
<feature type="non-terminal residue" evidence="2">
    <location>
        <position position="1"/>
    </location>
</feature>
<dbReference type="EMBL" id="JX042631">
    <property type="protein sequence ID" value="AGG56703.1"/>
    <property type="molecule type" value="mRNA"/>
</dbReference>
<evidence type="ECO:0000256" key="1">
    <source>
        <dbReference type="SAM" id="MobiDB-lite"/>
    </source>
</evidence>
<organism evidence="2">
    <name type="scientific">uncultured phototrophic eukaryote</name>
    <dbReference type="NCBI Taxonomy" id="172788"/>
    <lineage>
        <taxon>Eukaryota</taxon>
        <taxon>environmental samples</taxon>
    </lineage>
</organism>
<evidence type="ECO:0000313" key="2">
    <source>
        <dbReference type="EMBL" id="AGG56703.1"/>
    </source>
</evidence>
<protein>
    <submittedName>
        <fullName evidence="2">Cobalamin acquisition protein 1</fullName>
    </submittedName>
</protein>